<dbReference type="EMBL" id="CP149782">
    <property type="protein sequence ID" value="WYF44649.1"/>
    <property type="molecule type" value="Genomic_DNA"/>
</dbReference>
<name>A0AAU6Q301_9DEIO</name>
<dbReference type="InterPro" id="IPR019267">
    <property type="entry name" value="CRISPR-assoc_Cas6_C"/>
</dbReference>
<dbReference type="RefSeq" id="WP_339095832.1">
    <property type="nucleotide sequence ID" value="NZ_CP149782.1"/>
</dbReference>
<protein>
    <submittedName>
        <fullName evidence="2">CRISPR system precrRNA processing endoribonuclease RAMP protein Cas6</fullName>
    </submittedName>
</protein>
<sequence length="317" mass="34349">MLPLDLPFSVLRATLTAREEVRLPPFPGSKLEGAFGRALYNLACTQPQRDTCVGCPLRSICPYGLSYAPLLPPEVSASSLATPPRPVIFRVAYGAEQVIKAGESLTFGLVVVGVALPQLPYMLAALREVGEQGLGRTGGRLELDEVVSVQPYTGQEVILLRGGDVTVNLAPLLMQPADLPAIGAARIRLHLRSPLHIKHGGVIAEDIQFTVLVRALQRRISNLEQVHGGRRSLGADFGALPELARNIQTTYQYLRPASQLRKGRRPGEKTSIEGVMGTLEYVGDFTPFASLLRLGEQLGVGKWAHFGAGLYDIEEQQ</sequence>
<gene>
    <name evidence="2" type="primary">cas6</name>
    <name evidence="2" type="ORF">WDJ50_00605</name>
</gene>
<evidence type="ECO:0000259" key="1">
    <source>
        <dbReference type="Pfam" id="PF10040"/>
    </source>
</evidence>
<feature type="domain" description="CRISPR-associated protein Cas6 C-terminal" evidence="1">
    <location>
        <begin position="189"/>
        <end position="309"/>
    </location>
</feature>
<dbReference type="Pfam" id="PF10040">
    <property type="entry name" value="CRISPR_Cas6"/>
    <property type="match status" value="1"/>
</dbReference>
<dbReference type="AlphaFoldDB" id="A0AAU6Q301"/>
<accession>A0AAU6Q301</accession>
<evidence type="ECO:0000313" key="2">
    <source>
        <dbReference type="EMBL" id="WYF44649.1"/>
    </source>
</evidence>
<reference evidence="2" key="1">
    <citation type="submission" date="2024-03" db="EMBL/GenBank/DDBJ databases">
        <title>Deinococcus weizhi sp. nov., isolated from human skin.</title>
        <authorList>
            <person name="Wei Z."/>
            <person name="Tian F."/>
            <person name="Yang C."/>
            <person name="Xin L.T."/>
            <person name="Wen Z.J."/>
            <person name="Lan K.C."/>
            <person name="Yu L."/>
            <person name="Zhe W."/>
            <person name="Dan F.D."/>
            <person name="Jun W."/>
            <person name="Rui Z."/>
            <person name="Yong X.J."/>
            <person name="Ting Y."/>
            <person name="Wei X."/>
            <person name="Xu Z.G."/>
            <person name="Xin Z."/>
            <person name="Dong F.G."/>
            <person name="Ni X.M."/>
            <person name="Zheng M.G."/>
            <person name="Chun Y."/>
            <person name="Qian W.X."/>
        </authorList>
    </citation>
    <scope>NUCLEOTIDE SEQUENCE</scope>
    <source>
        <strain evidence="2">VB142</strain>
    </source>
</reference>
<organism evidence="2">
    <name type="scientific">Deinococcus sp. VB142</name>
    <dbReference type="NCBI Taxonomy" id="3112952"/>
    <lineage>
        <taxon>Bacteria</taxon>
        <taxon>Thermotogati</taxon>
        <taxon>Deinococcota</taxon>
        <taxon>Deinococci</taxon>
        <taxon>Deinococcales</taxon>
        <taxon>Deinococcaceae</taxon>
        <taxon>Deinococcus</taxon>
    </lineage>
</organism>
<proteinExistence type="predicted"/>
<dbReference type="Gene3D" id="3.30.70.1900">
    <property type="match status" value="1"/>
</dbReference>